<gene>
    <name evidence="3" type="ORF">G8759_10195</name>
</gene>
<sequence>MPTVQSFKKHSLTYGLSLVVFLTSLSGCRVVHTPSKTPDMSVPASFIGRTDSVGIGNLDRKELFSDPYLVRLIDTALGQNPDLKMAIQRIEIARAGFQISQGALLPTVNAVAAAGLDRYGRYTMNGIGNYDTNLSENINGQSRIPNPTPDFFLGFRSSWELDIWGKLRNRRRAAYTRVLASQEGRNLVVTALTSEVARLYYTLLALDGELDIIRENVVLQQRAVELVNVQKAAGRVTELAVQQFTAQLLNTRSLEGKVRQEIVQVENQLNALLGRYPQPIARGRSIEDQKVPASVVAGLPVQLVRRRPDIRQAERELEAANVDVAVAQADFLPSLTLTPYIGLNSFRAATLIDPASLALGALGGLTAPVFNRRLLKGNYAVSVARSKEAYYAYQKTILNGVSEVVSSLKGLENYRGVADIQDQEVAMLRKAATTSNELFINGYATYLEVITAQRSVLDAELSRIETKRAQFLSLIELYRSLGGGWQ</sequence>
<keyword evidence="2" id="KW-0564">Palmitate</keyword>
<dbReference type="InterPro" id="IPR010131">
    <property type="entry name" value="MdtP/NodT-like"/>
</dbReference>
<evidence type="ECO:0000313" key="4">
    <source>
        <dbReference type="Proteomes" id="UP000501802"/>
    </source>
</evidence>
<keyword evidence="2" id="KW-1134">Transmembrane beta strand</keyword>
<dbReference type="GO" id="GO:0005886">
    <property type="term" value="C:plasma membrane"/>
    <property type="evidence" value="ECO:0007669"/>
    <property type="project" value="UniProtKB-SubCell"/>
</dbReference>
<evidence type="ECO:0000256" key="1">
    <source>
        <dbReference type="ARBA" id="ARBA00007613"/>
    </source>
</evidence>
<dbReference type="PANTHER" id="PTHR30203">
    <property type="entry name" value="OUTER MEMBRANE CATION EFFLUX PROTEIN"/>
    <property type="match status" value="1"/>
</dbReference>
<dbReference type="RefSeq" id="WP_167207589.1">
    <property type="nucleotide sequence ID" value="NZ_CP050063.1"/>
</dbReference>
<dbReference type="NCBIfam" id="TIGR01845">
    <property type="entry name" value="outer_NodT"/>
    <property type="match status" value="1"/>
</dbReference>
<dbReference type="Gene3D" id="1.20.1600.10">
    <property type="entry name" value="Outer membrane efflux proteins (OEP)"/>
    <property type="match status" value="1"/>
</dbReference>
<reference evidence="3 4" key="1">
    <citation type="submission" date="2020-03" db="EMBL/GenBank/DDBJ databases">
        <authorList>
            <person name="Kim M.K."/>
        </authorList>
    </citation>
    <scope>NUCLEOTIDE SEQUENCE [LARGE SCALE GENOMIC DNA]</scope>
    <source>
        <strain evidence="3 4">BT328</strain>
    </source>
</reference>
<dbReference type="SUPFAM" id="SSF56954">
    <property type="entry name" value="Outer membrane efflux proteins (OEP)"/>
    <property type="match status" value="1"/>
</dbReference>
<dbReference type="GO" id="GO:0015562">
    <property type="term" value="F:efflux transmembrane transporter activity"/>
    <property type="evidence" value="ECO:0007669"/>
    <property type="project" value="InterPro"/>
</dbReference>
<dbReference type="Pfam" id="PF02321">
    <property type="entry name" value="OEP"/>
    <property type="match status" value="2"/>
</dbReference>
<comment type="similarity">
    <text evidence="1 2">Belongs to the outer membrane factor (OMF) (TC 1.B.17) family.</text>
</comment>
<protein>
    <submittedName>
        <fullName evidence="3">TolC family protein</fullName>
    </submittedName>
</protein>
<dbReference type="Gene3D" id="2.20.200.10">
    <property type="entry name" value="Outer membrane efflux proteins (OEP)"/>
    <property type="match status" value="1"/>
</dbReference>
<dbReference type="PANTHER" id="PTHR30203:SF30">
    <property type="entry name" value="OUTER MEMBRANE PROTEIN-RELATED"/>
    <property type="match status" value="1"/>
</dbReference>
<name>A0A6G9AKJ2_9BACT</name>
<dbReference type="AlphaFoldDB" id="A0A6G9AKJ2"/>
<evidence type="ECO:0000313" key="3">
    <source>
        <dbReference type="EMBL" id="QIP12968.1"/>
    </source>
</evidence>
<keyword evidence="2" id="KW-0449">Lipoprotein</keyword>
<organism evidence="3 4">
    <name type="scientific">Spirosoma aureum</name>
    <dbReference type="NCBI Taxonomy" id="2692134"/>
    <lineage>
        <taxon>Bacteria</taxon>
        <taxon>Pseudomonadati</taxon>
        <taxon>Bacteroidota</taxon>
        <taxon>Cytophagia</taxon>
        <taxon>Cytophagales</taxon>
        <taxon>Cytophagaceae</taxon>
        <taxon>Spirosoma</taxon>
    </lineage>
</organism>
<keyword evidence="4" id="KW-1185">Reference proteome</keyword>
<dbReference type="Proteomes" id="UP000501802">
    <property type="component" value="Chromosome"/>
</dbReference>
<evidence type="ECO:0000256" key="2">
    <source>
        <dbReference type="RuleBase" id="RU362097"/>
    </source>
</evidence>
<accession>A0A6G9AKJ2</accession>
<proteinExistence type="inferred from homology"/>
<dbReference type="EMBL" id="CP050063">
    <property type="protein sequence ID" value="QIP12968.1"/>
    <property type="molecule type" value="Genomic_DNA"/>
</dbReference>
<dbReference type="KEGG" id="spib:G8759_10195"/>
<comment type="subcellular location">
    <subcellularLocation>
        <location evidence="2">Cell membrane</location>
        <topology evidence="2">Lipid-anchor</topology>
    </subcellularLocation>
</comment>
<keyword evidence="2" id="KW-0812">Transmembrane</keyword>
<dbReference type="InterPro" id="IPR003423">
    <property type="entry name" value="OMP_efflux"/>
</dbReference>
<keyword evidence="2" id="KW-0472">Membrane</keyword>